<name>A0ABR6IP78_9HYPH</name>
<accession>A0ABR6IP78</accession>
<proteinExistence type="predicted"/>
<gene>
    <name evidence="1" type="ORF">GGD56_003543</name>
</gene>
<evidence type="ECO:0000313" key="2">
    <source>
        <dbReference type="Proteomes" id="UP000551353"/>
    </source>
</evidence>
<evidence type="ECO:0000313" key="1">
    <source>
        <dbReference type="EMBL" id="MBB4229692.1"/>
    </source>
</evidence>
<protein>
    <submittedName>
        <fullName evidence="1">Uncharacterized protein</fullName>
    </submittedName>
</protein>
<keyword evidence="2" id="KW-1185">Reference proteome</keyword>
<reference evidence="1 2" key="1">
    <citation type="submission" date="2020-08" db="EMBL/GenBank/DDBJ databases">
        <title>Genomic Encyclopedia of Type Strains, Phase IV (KMG-V): Genome sequencing to study the core and pangenomes of soil and plant-associated prokaryotes.</title>
        <authorList>
            <person name="Whitman W."/>
        </authorList>
    </citation>
    <scope>NUCLEOTIDE SEQUENCE [LARGE SCALE GENOMIC DNA]</scope>
    <source>
        <strain evidence="1 2">SEMIA 4087</strain>
    </source>
</reference>
<dbReference type="EMBL" id="JACIFX010000004">
    <property type="protein sequence ID" value="MBB4229692.1"/>
    <property type="molecule type" value="Genomic_DNA"/>
</dbReference>
<dbReference type="Proteomes" id="UP000551353">
    <property type="component" value="Unassembled WGS sequence"/>
</dbReference>
<comment type="caution">
    <text evidence="1">The sequence shown here is derived from an EMBL/GenBank/DDBJ whole genome shotgun (WGS) entry which is preliminary data.</text>
</comment>
<sequence>MPVVGAVIYGVDVEKNGIGDGIGDFVGLTESFHILRRSA</sequence>
<organism evidence="1 2">
    <name type="scientific">Rhizobium mongolense</name>
    <dbReference type="NCBI Taxonomy" id="57676"/>
    <lineage>
        <taxon>Bacteria</taxon>
        <taxon>Pseudomonadati</taxon>
        <taxon>Pseudomonadota</taxon>
        <taxon>Alphaproteobacteria</taxon>
        <taxon>Hyphomicrobiales</taxon>
        <taxon>Rhizobiaceae</taxon>
        <taxon>Rhizobium/Agrobacterium group</taxon>
        <taxon>Rhizobium</taxon>
    </lineage>
</organism>